<sequence>MYVYLRRTQSKPPRWMGRLETATPRLSFALGFLLLGLFPSDLLTSIAVGSYLAAHGEP</sequence>
<comment type="caution">
    <text evidence="1">The sequence shown here is derived from an EMBL/GenBank/DDBJ whole genome shotgun (WGS) entry which is preliminary data.</text>
</comment>
<reference evidence="1 2" key="1">
    <citation type="journal article" date="2019" name="Int. J. Syst. Evol. Microbiol.">
        <title>The Global Catalogue of Microorganisms (GCM) 10K type strain sequencing project: providing services to taxonomists for standard genome sequencing and annotation.</title>
        <authorList>
            <consortium name="The Broad Institute Genomics Platform"/>
            <consortium name="The Broad Institute Genome Sequencing Center for Infectious Disease"/>
            <person name="Wu L."/>
            <person name="Ma J."/>
        </authorList>
    </citation>
    <scope>NUCLEOTIDE SEQUENCE [LARGE SCALE GENOMIC DNA]</scope>
    <source>
        <strain evidence="1 2">PSR21</strain>
    </source>
</reference>
<accession>A0ABD6A7F9</accession>
<evidence type="ECO:0000313" key="1">
    <source>
        <dbReference type="EMBL" id="MFC7316345.1"/>
    </source>
</evidence>
<keyword evidence="2" id="KW-1185">Reference proteome</keyword>
<dbReference type="Proteomes" id="UP001596547">
    <property type="component" value="Unassembled WGS sequence"/>
</dbReference>
<dbReference type="EMBL" id="JBHTBF010000002">
    <property type="protein sequence ID" value="MFC7316345.1"/>
    <property type="molecule type" value="Genomic_DNA"/>
</dbReference>
<organism evidence="1 2">
    <name type="scientific">Halomarina halobia</name>
    <dbReference type="NCBI Taxonomy" id="3033386"/>
    <lineage>
        <taxon>Archaea</taxon>
        <taxon>Methanobacteriati</taxon>
        <taxon>Methanobacteriota</taxon>
        <taxon>Stenosarchaea group</taxon>
        <taxon>Halobacteria</taxon>
        <taxon>Halobacteriales</taxon>
        <taxon>Natronomonadaceae</taxon>
        <taxon>Halomarina</taxon>
    </lineage>
</organism>
<evidence type="ECO:0000313" key="2">
    <source>
        <dbReference type="Proteomes" id="UP001596547"/>
    </source>
</evidence>
<name>A0ABD6A7F9_9EURY</name>
<dbReference type="RefSeq" id="WP_276304397.1">
    <property type="nucleotide sequence ID" value="NZ_CP119992.1"/>
</dbReference>
<dbReference type="AlphaFoldDB" id="A0ABD6A7F9"/>
<protein>
    <submittedName>
        <fullName evidence="1">Uncharacterized protein</fullName>
    </submittedName>
</protein>
<proteinExistence type="predicted"/>
<gene>
    <name evidence="1" type="ORF">ACFQPE_05975</name>
</gene>
<dbReference type="GeneID" id="79313937"/>